<organism evidence="1 2">
    <name type="scientific">Dokdonia ponticola</name>
    <dbReference type="NCBI Taxonomy" id="2041041"/>
    <lineage>
        <taxon>Bacteria</taxon>
        <taxon>Pseudomonadati</taxon>
        <taxon>Bacteroidota</taxon>
        <taxon>Flavobacteriia</taxon>
        <taxon>Flavobacteriales</taxon>
        <taxon>Flavobacteriaceae</taxon>
        <taxon>Dokdonia</taxon>
    </lineage>
</organism>
<proteinExistence type="predicted"/>
<dbReference type="Proteomes" id="UP001596043">
    <property type="component" value="Unassembled WGS sequence"/>
</dbReference>
<reference evidence="2" key="1">
    <citation type="journal article" date="2019" name="Int. J. Syst. Evol. Microbiol.">
        <title>The Global Catalogue of Microorganisms (GCM) 10K type strain sequencing project: providing services to taxonomists for standard genome sequencing and annotation.</title>
        <authorList>
            <consortium name="The Broad Institute Genomics Platform"/>
            <consortium name="The Broad Institute Genome Sequencing Center for Infectious Disease"/>
            <person name="Wu L."/>
            <person name="Ma J."/>
        </authorList>
    </citation>
    <scope>NUCLEOTIDE SEQUENCE [LARGE SCALE GENOMIC DNA]</scope>
    <source>
        <strain evidence="2">YJ-61-S</strain>
    </source>
</reference>
<gene>
    <name evidence="1" type="ORF">ACFO3O_05825</name>
</gene>
<evidence type="ECO:0000313" key="2">
    <source>
        <dbReference type="Proteomes" id="UP001596043"/>
    </source>
</evidence>
<evidence type="ECO:0008006" key="3">
    <source>
        <dbReference type="Google" id="ProtNLM"/>
    </source>
</evidence>
<name>A0ABV9HTV3_9FLAO</name>
<dbReference type="RefSeq" id="WP_379977616.1">
    <property type="nucleotide sequence ID" value="NZ_JBHSFV010000002.1"/>
</dbReference>
<evidence type="ECO:0000313" key="1">
    <source>
        <dbReference type="EMBL" id="MFC4633414.1"/>
    </source>
</evidence>
<comment type="caution">
    <text evidence="1">The sequence shown here is derived from an EMBL/GenBank/DDBJ whole genome shotgun (WGS) entry which is preliminary data.</text>
</comment>
<keyword evidence="2" id="KW-1185">Reference proteome</keyword>
<dbReference type="EMBL" id="JBHSFV010000002">
    <property type="protein sequence ID" value="MFC4633414.1"/>
    <property type="molecule type" value="Genomic_DNA"/>
</dbReference>
<sequence length="77" mass="8769">MNNNIENKIMERKELKSKLGYGDIAKIAVLSDTERTTVHRWFRGETDNPDIALAVEGLIALKMQIVSDRLKKLAKTK</sequence>
<accession>A0ABV9HTV3</accession>
<protein>
    <recommendedName>
        <fullName evidence="3">XRE family transcriptional regulator</fullName>
    </recommendedName>
</protein>